<dbReference type="RefSeq" id="WP_060641566.1">
    <property type="nucleotide sequence ID" value="NZ_AP025492.1"/>
</dbReference>
<reference evidence="6 7" key="1">
    <citation type="submission" date="2019-09" db="EMBL/GenBank/DDBJ databases">
        <title>Draft genome sequence of various Type strains from the CCUG.</title>
        <authorList>
            <person name="Pineiro-Iglesias B."/>
            <person name="Tunovic T."/>
            <person name="Unosson C."/>
            <person name="Inganas E."/>
            <person name="Ohlen M."/>
            <person name="Cardew S."/>
            <person name="Jensie-Markopoulos S."/>
            <person name="Salva-Serra F."/>
            <person name="Jaen-Luchoro D."/>
            <person name="Karlsson R."/>
            <person name="Svensson-Stadler L."/>
            <person name="Chun J."/>
            <person name="Moore E."/>
        </authorList>
    </citation>
    <scope>NUCLEOTIDE SEQUENCE [LARGE SCALE GENOMIC DNA]</scope>
    <source>
        <strain evidence="6 7">CCUG 56969T</strain>
    </source>
</reference>
<dbReference type="PANTHER" id="PTHR38777">
    <property type="entry name" value="FELS-2 PROPHAGE PROTEIN"/>
    <property type="match status" value="1"/>
</dbReference>
<evidence type="ECO:0000256" key="4">
    <source>
        <dbReference type="PROSITE-ProRule" id="PRU00510"/>
    </source>
</evidence>
<dbReference type="EMBL" id="VXJS01000008">
    <property type="protein sequence ID" value="KAA8674218.1"/>
    <property type="molecule type" value="Genomic_DNA"/>
</dbReference>
<evidence type="ECO:0000259" key="5">
    <source>
        <dbReference type="Pfam" id="PF01258"/>
    </source>
</evidence>
<dbReference type="PROSITE" id="PS51128">
    <property type="entry name" value="ZF_DKSA_2"/>
    <property type="match status" value="1"/>
</dbReference>
<proteinExistence type="predicted"/>
<dbReference type="NCBIfam" id="TIGR02419">
    <property type="entry name" value="C4_traR_proteo"/>
    <property type="match status" value="1"/>
</dbReference>
<dbReference type="InterPro" id="IPR012783">
    <property type="entry name" value="Znf_C4_TraR"/>
</dbReference>
<organism evidence="6 7">
    <name type="scientific">Vibrio gigantis</name>
    <dbReference type="NCBI Taxonomy" id="296199"/>
    <lineage>
        <taxon>Bacteria</taxon>
        <taxon>Pseudomonadati</taxon>
        <taxon>Pseudomonadota</taxon>
        <taxon>Gammaproteobacteria</taxon>
        <taxon>Vibrionales</taxon>
        <taxon>Vibrionaceae</taxon>
        <taxon>Vibrio</taxon>
    </lineage>
</organism>
<sequence length="72" mass="8185">MSDVIDHASGLETQFTEVALANQLARAKRIEQRESAQECGECGDPIPEERRQKVPGCKYCTQCQSNIERFKR</sequence>
<dbReference type="SUPFAM" id="SSF57716">
    <property type="entry name" value="Glucocorticoid receptor-like (DNA-binding domain)"/>
    <property type="match status" value="1"/>
</dbReference>
<keyword evidence="3" id="KW-0862">Zinc</keyword>
<evidence type="ECO:0000256" key="1">
    <source>
        <dbReference type="ARBA" id="ARBA00022723"/>
    </source>
</evidence>
<evidence type="ECO:0000313" key="6">
    <source>
        <dbReference type="EMBL" id="KAA8674218.1"/>
    </source>
</evidence>
<name>A0A5M9NUH5_9VIBR</name>
<accession>A0A5M9NUH5</accession>
<feature type="zinc finger region" description="dksA C4-type" evidence="4">
    <location>
        <begin position="39"/>
        <end position="63"/>
    </location>
</feature>
<dbReference type="OrthoDB" id="962301at2"/>
<dbReference type="PANTHER" id="PTHR38777:SF1">
    <property type="entry name" value="DNAK SUPPRESSOR PROTEIN"/>
    <property type="match status" value="1"/>
</dbReference>
<gene>
    <name evidence="6" type="ORF">F4W18_14555</name>
</gene>
<keyword evidence="7" id="KW-1185">Reference proteome</keyword>
<dbReference type="GO" id="GO:1900378">
    <property type="term" value="P:positive regulation of secondary metabolite biosynthetic process"/>
    <property type="evidence" value="ECO:0007669"/>
    <property type="project" value="TreeGrafter"/>
</dbReference>
<comment type="caution">
    <text evidence="6">The sequence shown here is derived from an EMBL/GenBank/DDBJ whole genome shotgun (WGS) entry which is preliminary data.</text>
</comment>
<evidence type="ECO:0000313" key="7">
    <source>
        <dbReference type="Proteomes" id="UP000322521"/>
    </source>
</evidence>
<dbReference type="InterPro" id="IPR000962">
    <property type="entry name" value="Znf_DskA_TraR"/>
</dbReference>
<dbReference type="GO" id="GO:0008270">
    <property type="term" value="F:zinc ion binding"/>
    <property type="evidence" value="ECO:0007669"/>
    <property type="project" value="UniProtKB-KW"/>
</dbReference>
<dbReference type="Pfam" id="PF01258">
    <property type="entry name" value="zf-dskA_traR"/>
    <property type="match status" value="1"/>
</dbReference>
<keyword evidence="2" id="KW-0863">Zinc-finger</keyword>
<evidence type="ECO:0000256" key="2">
    <source>
        <dbReference type="ARBA" id="ARBA00022771"/>
    </source>
</evidence>
<evidence type="ECO:0000256" key="3">
    <source>
        <dbReference type="ARBA" id="ARBA00022833"/>
    </source>
</evidence>
<dbReference type="AlphaFoldDB" id="A0A5M9NUH5"/>
<protein>
    <submittedName>
        <fullName evidence="6">TraR/DksA family transcriptional regulator</fullName>
    </submittedName>
</protein>
<dbReference type="Gene3D" id="1.20.120.910">
    <property type="entry name" value="DksA, coiled-coil domain"/>
    <property type="match status" value="1"/>
</dbReference>
<keyword evidence="1" id="KW-0479">Metal-binding</keyword>
<feature type="domain" description="Zinc finger DksA/TraR C4-type" evidence="5">
    <location>
        <begin position="39"/>
        <end position="69"/>
    </location>
</feature>
<dbReference type="Proteomes" id="UP000322521">
    <property type="component" value="Unassembled WGS sequence"/>
</dbReference>